<dbReference type="Pfam" id="PF09362">
    <property type="entry name" value="DUF1996"/>
    <property type="match status" value="1"/>
</dbReference>
<proteinExistence type="predicted"/>
<evidence type="ECO:0000313" key="3">
    <source>
        <dbReference type="EMBL" id="KAF2187869.1"/>
    </source>
</evidence>
<sequence>MLWSALVFAAVAQAQITAGLNHLRFGCSQITIERLDPLVNPGMFPTPHMHQVVGGNAFNASMPGTDISNIASCTTCGPADDLSNYWTANLYFRARNGSYKRVPQVPNRFLFNDRFTTQTSGGVTVYYISPGKGKVTAFKPGFRMLVGDPMNRAKKYKSQSCFRCYSGPNFGGDDLAPCSDSRLDFEGFPPGPCLGGIRSNILYPTCWDGKNLDTPNHKDHVAYPTSGPSNFLSTGNCPASHPVKIPQLMLEIVWDTTQFNNKADWPEDGSQPFYLSTGDNTGYGQHGDYVFGWKGDALQKAMDANGCFSATCGNLRSQDITAAKKCTIRKTVNEDADGWLTKLPGIQME</sequence>
<dbReference type="InterPro" id="IPR018535">
    <property type="entry name" value="DUF1996"/>
</dbReference>
<evidence type="ECO:0000256" key="1">
    <source>
        <dbReference type="SAM" id="SignalP"/>
    </source>
</evidence>
<dbReference type="AlphaFoldDB" id="A0A6A6EBE0"/>
<keyword evidence="4" id="KW-1185">Reference proteome</keyword>
<evidence type="ECO:0000313" key="4">
    <source>
        <dbReference type="Proteomes" id="UP000800200"/>
    </source>
</evidence>
<feature type="signal peptide" evidence="1">
    <location>
        <begin position="1"/>
        <end position="19"/>
    </location>
</feature>
<reference evidence="3" key="1">
    <citation type="journal article" date="2020" name="Stud. Mycol.">
        <title>101 Dothideomycetes genomes: a test case for predicting lifestyles and emergence of pathogens.</title>
        <authorList>
            <person name="Haridas S."/>
            <person name="Albert R."/>
            <person name="Binder M."/>
            <person name="Bloem J."/>
            <person name="Labutti K."/>
            <person name="Salamov A."/>
            <person name="Andreopoulos B."/>
            <person name="Baker S."/>
            <person name="Barry K."/>
            <person name="Bills G."/>
            <person name="Bluhm B."/>
            <person name="Cannon C."/>
            <person name="Castanera R."/>
            <person name="Culley D."/>
            <person name="Daum C."/>
            <person name="Ezra D."/>
            <person name="Gonzalez J."/>
            <person name="Henrissat B."/>
            <person name="Kuo A."/>
            <person name="Liang C."/>
            <person name="Lipzen A."/>
            <person name="Lutzoni F."/>
            <person name="Magnuson J."/>
            <person name="Mondo S."/>
            <person name="Nolan M."/>
            <person name="Ohm R."/>
            <person name="Pangilinan J."/>
            <person name="Park H.-J."/>
            <person name="Ramirez L."/>
            <person name="Alfaro M."/>
            <person name="Sun H."/>
            <person name="Tritt A."/>
            <person name="Yoshinaga Y."/>
            <person name="Zwiers L.-H."/>
            <person name="Turgeon B."/>
            <person name="Goodwin S."/>
            <person name="Spatafora J."/>
            <person name="Crous P."/>
            <person name="Grigoriev I."/>
        </authorList>
    </citation>
    <scope>NUCLEOTIDE SEQUENCE</scope>
    <source>
        <strain evidence="3">CBS 207.26</strain>
    </source>
</reference>
<dbReference type="Proteomes" id="UP000800200">
    <property type="component" value="Unassembled WGS sequence"/>
</dbReference>
<keyword evidence="1" id="KW-0732">Signal</keyword>
<protein>
    <recommendedName>
        <fullName evidence="2">DUF1996 domain-containing protein</fullName>
    </recommendedName>
</protein>
<evidence type="ECO:0000259" key="2">
    <source>
        <dbReference type="Pfam" id="PF09362"/>
    </source>
</evidence>
<feature type="domain" description="DUF1996" evidence="2">
    <location>
        <begin position="36"/>
        <end position="293"/>
    </location>
</feature>
<dbReference type="PANTHER" id="PTHR43662:SF6">
    <property type="entry name" value="DUF1996 DOMAIN-CONTAINING PROTEIN"/>
    <property type="match status" value="1"/>
</dbReference>
<dbReference type="PANTHER" id="PTHR43662">
    <property type="match status" value="1"/>
</dbReference>
<dbReference type="EMBL" id="ML994625">
    <property type="protein sequence ID" value="KAF2187869.1"/>
    <property type="molecule type" value="Genomic_DNA"/>
</dbReference>
<organism evidence="3 4">
    <name type="scientific">Zopfia rhizophila CBS 207.26</name>
    <dbReference type="NCBI Taxonomy" id="1314779"/>
    <lineage>
        <taxon>Eukaryota</taxon>
        <taxon>Fungi</taxon>
        <taxon>Dikarya</taxon>
        <taxon>Ascomycota</taxon>
        <taxon>Pezizomycotina</taxon>
        <taxon>Dothideomycetes</taxon>
        <taxon>Dothideomycetes incertae sedis</taxon>
        <taxon>Zopfiaceae</taxon>
        <taxon>Zopfia</taxon>
    </lineage>
</organism>
<feature type="chain" id="PRO_5025417771" description="DUF1996 domain-containing protein" evidence="1">
    <location>
        <begin position="20"/>
        <end position="349"/>
    </location>
</feature>
<gene>
    <name evidence="3" type="ORF">K469DRAFT_685242</name>
</gene>
<dbReference type="OrthoDB" id="74764at2759"/>
<name>A0A6A6EBE0_9PEZI</name>
<accession>A0A6A6EBE0</accession>